<dbReference type="EMBL" id="JBHRYQ010000002">
    <property type="protein sequence ID" value="MFC3813331.1"/>
    <property type="molecule type" value="Genomic_DNA"/>
</dbReference>
<gene>
    <name evidence="1" type="ORF">ACFOOI_21890</name>
</gene>
<dbReference type="InterPro" id="IPR022385">
    <property type="entry name" value="Rhs_assc_core"/>
</dbReference>
<protein>
    <submittedName>
        <fullName evidence="1">RHS repeat-associated core domain-containing protein</fullName>
    </submittedName>
</protein>
<evidence type="ECO:0000313" key="2">
    <source>
        <dbReference type="Proteomes" id="UP001595616"/>
    </source>
</evidence>
<dbReference type="NCBIfam" id="TIGR03696">
    <property type="entry name" value="Rhs_assc_core"/>
    <property type="match status" value="1"/>
</dbReference>
<evidence type="ECO:0000313" key="1">
    <source>
        <dbReference type="EMBL" id="MFC3813331.1"/>
    </source>
</evidence>
<dbReference type="Proteomes" id="UP001595616">
    <property type="component" value="Unassembled WGS sequence"/>
</dbReference>
<dbReference type="PANTHER" id="PTHR32305">
    <property type="match status" value="1"/>
</dbReference>
<dbReference type="PANTHER" id="PTHR32305:SF15">
    <property type="entry name" value="PROTEIN RHSA-RELATED"/>
    <property type="match status" value="1"/>
</dbReference>
<keyword evidence="2" id="KW-1185">Reference proteome</keyword>
<reference evidence="2" key="1">
    <citation type="journal article" date="2019" name="Int. J. Syst. Evol. Microbiol.">
        <title>The Global Catalogue of Microorganisms (GCM) 10K type strain sequencing project: providing services to taxonomists for standard genome sequencing and annotation.</title>
        <authorList>
            <consortium name="The Broad Institute Genomics Platform"/>
            <consortium name="The Broad Institute Genome Sequencing Center for Infectious Disease"/>
            <person name="Wu L."/>
            <person name="Ma J."/>
        </authorList>
    </citation>
    <scope>NUCLEOTIDE SEQUENCE [LARGE SCALE GENOMIC DNA]</scope>
    <source>
        <strain evidence="2">CECT 7956</strain>
    </source>
</reference>
<organism evidence="1 2">
    <name type="scientific">Lacihabitans lacunae</name>
    <dbReference type="NCBI Taxonomy" id="1028214"/>
    <lineage>
        <taxon>Bacteria</taxon>
        <taxon>Pseudomonadati</taxon>
        <taxon>Bacteroidota</taxon>
        <taxon>Cytophagia</taxon>
        <taxon>Cytophagales</taxon>
        <taxon>Leadbetterellaceae</taxon>
        <taxon>Lacihabitans</taxon>
    </lineage>
</organism>
<dbReference type="Gene3D" id="2.180.10.10">
    <property type="entry name" value="RHS repeat-associated core"/>
    <property type="match status" value="1"/>
</dbReference>
<proteinExistence type="predicted"/>
<sequence>MSYFYSGNRLTGVSDAVSGNPNVGDFRASGNSSNYTYYPNGSLKSDANKGISLIEYNTYLNKVKQVTWSDGRWLKFNYDGAGSLLKKENSAGEYWDYVGDLIYKNGNNYSLNYAEGRIVFTNNSWNYEYDYRDIWGNLRLSFASENGQLKVKQQSDFDPFGYTFNQSASVNKNLFQYQKQQRIEDFNLNIDFFKFRPSDPTIGRFWMVDPLADKFLSISPYVYVNNNPIRFIDPDGNAPVDIILLGANNSSVTVKTDLVDLKINASGLGVDFGGNYTLSGNDVLQAAVDIGGVFDPTPTLDLIGAKLSAESGDYWGAGASLLGAAVPYAGDLAKTPKIAKGLGVITDAIHGNSKLSQKVQHGYEIFNKKTGDILEYGISGQKRNASQVAKDGSTRINQKLKTKYGNDPDIGGRVIDGNLGNRQNALDWEKAMVNKHKEQFGEKPRRQIRPN</sequence>
<name>A0ABV7Z2E7_9BACT</name>
<dbReference type="RefSeq" id="WP_379840319.1">
    <property type="nucleotide sequence ID" value="NZ_JBHRYQ010000002.1"/>
</dbReference>
<accession>A0ABV7Z2E7</accession>
<dbReference type="InterPro" id="IPR050708">
    <property type="entry name" value="T6SS_VgrG/RHS"/>
</dbReference>
<comment type="caution">
    <text evidence="1">The sequence shown here is derived from an EMBL/GenBank/DDBJ whole genome shotgun (WGS) entry which is preliminary data.</text>
</comment>